<dbReference type="EC" id="3.6.4.12" evidence="7"/>
<evidence type="ECO:0000256" key="5">
    <source>
        <dbReference type="SAM" id="MobiDB-lite"/>
    </source>
</evidence>
<dbReference type="PROSITE" id="PS51193">
    <property type="entry name" value="HELICASE_ATP_BIND_2"/>
    <property type="match status" value="1"/>
</dbReference>
<feature type="region of interest" description="Disordered" evidence="5">
    <location>
        <begin position="94"/>
        <end position="130"/>
    </location>
</feature>
<proteinExistence type="inferred from homology"/>
<dbReference type="Pfam" id="PF13307">
    <property type="entry name" value="Helicase_C_2"/>
    <property type="match status" value="1"/>
</dbReference>
<evidence type="ECO:0000259" key="6">
    <source>
        <dbReference type="PROSITE" id="PS51193"/>
    </source>
</evidence>
<dbReference type="PANTHER" id="PTHR11472">
    <property type="entry name" value="DNA REPAIR DEAD HELICASE RAD3/XP-D SUBFAMILY MEMBER"/>
    <property type="match status" value="1"/>
</dbReference>
<gene>
    <name evidence="7" type="ORF">ACFOWX_11325</name>
</gene>
<organism evidence="7 8">
    <name type="scientific">Sphingorhabdus arenilitoris</name>
    <dbReference type="NCBI Taxonomy" id="1490041"/>
    <lineage>
        <taxon>Bacteria</taxon>
        <taxon>Pseudomonadati</taxon>
        <taxon>Pseudomonadota</taxon>
        <taxon>Alphaproteobacteria</taxon>
        <taxon>Sphingomonadales</taxon>
        <taxon>Sphingomonadaceae</taxon>
        <taxon>Sphingorhabdus</taxon>
    </lineage>
</organism>
<accession>A0ABV8RII5</accession>
<dbReference type="InterPro" id="IPR045028">
    <property type="entry name" value="DinG/Rad3-like"/>
</dbReference>
<evidence type="ECO:0000313" key="8">
    <source>
        <dbReference type="Proteomes" id="UP001595887"/>
    </source>
</evidence>
<dbReference type="GO" id="GO:0003678">
    <property type="term" value="F:DNA helicase activity"/>
    <property type="evidence" value="ECO:0007669"/>
    <property type="project" value="UniProtKB-EC"/>
</dbReference>
<dbReference type="Proteomes" id="UP001595887">
    <property type="component" value="Unassembled WGS sequence"/>
</dbReference>
<evidence type="ECO:0000256" key="2">
    <source>
        <dbReference type="ARBA" id="ARBA00022801"/>
    </source>
</evidence>
<keyword evidence="2 7" id="KW-0378">Hydrolase</keyword>
<dbReference type="InterPro" id="IPR014013">
    <property type="entry name" value="Helic_SF1/SF2_ATP-bd_DinG/Rad3"/>
</dbReference>
<dbReference type="EMBL" id="JBHSDH010000013">
    <property type="protein sequence ID" value="MFC4293004.1"/>
    <property type="molecule type" value="Genomic_DNA"/>
</dbReference>
<feature type="domain" description="Helicase ATP-binding" evidence="6">
    <location>
        <begin position="222"/>
        <end position="501"/>
    </location>
</feature>
<dbReference type="InterPro" id="IPR006555">
    <property type="entry name" value="ATP-dep_Helicase_C"/>
</dbReference>
<dbReference type="Gene3D" id="3.40.50.300">
    <property type="entry name" value="P-loop containing nucleotide triphosphate hydrolases"/>
    <property type="match status" value="2"/>
</dbReference>
<evidence type="ECO:0000256" key="3">
    <source>
        <dbReference type="ARBA" id="ARBA00022840"/>
    </source>
</evidence>
<keyword evidence="7" id="KW-0347">Helicase</keyword>
<comment type="caution">
    <text evidence="7">The sequence shown here is derived from an EMBL/GenBank/DDBJ whole genome shotgun (WGS) entry which is preliminary data.</text>
</comment>
<dbReference type="SMART" id="SM00491">
    <property type="entry name" value="HELICc2"/>
    <property type="match status" value="1"/>
</dbReference>
<sequence length="956" mass="102725">MHSGVDLSLNFPALHASHAGIWIAAPDGNIARVSKGEAAGRAAETPLVLLNAPLVAQRLGYGDLSGLDLLELFAFVHPAQFMVPTPKGLADVLGLEKPSPLQGRGGSSGAAEGEGAAHIDAPTPSPSHEREADIPRLYIAAAQKLLATLSDPNWAEREGAWDSAQALMRLRWPWANLVLQHLKKPEKAERILFSRLPEWEEAPPRPAPRQVTLGEGEVQARLAALVGSGAETRDGQRQFAAATAQIFAPRARKGEPNMLLAEAGTGIGKTLGYLAPASLWSEAADGAVWISTYTKALQRQLVRETRRICPDESEFRRRVAVRKGRENYLCLLNLEDALQGGFTGRAAILAHLVARWAAYTSDGDMVGGDLPGWLTTLFRRNGPAALTDRRGECIYAGCPHYRKCYIERSARSSQHASIVIANHALMMVNAARGGFGSGRDEANRPTRIIFDEGHHLFDAADSMFAAALTGQEAIELRRWIIGPEGKARGRRRGLSARLADVASYDGEGGTAIEMARIAAEALPGEGWLSRLQENAASGPIEKLLAAIRTMVFARDENGDAEAGYGLETELADPSALLIDAAAQAQAALDSIARPLTILGQRLEAIITDPPDWLDGAARARIEGAIGSLGWRADTLRAWTAMLGRISGPADLDFADWLAIDRIEGREFDIGMHRRWIDPMKPVAQIVLKPSHGVLATSATLRSGGDWSNADARTGAVHLDHGAQHFSAGSPFDYANQAEVLIVTDVKRGDLAALAGAYAALINASGGGTLGLFTAIRRLKSVHARIADRLARDGLPLYAQHIDPIDTGTLVDIFRDDPHASLLGTDALRDGMDVPGHSLRCVIMEQIPWPRPDIVHRARRLAAKDDPGGATGYDDRIIRARLAQAFGRLIRSKDDKGHFVLLSAAAPSRLMTAFPAGTNIRRVTLDQAVIAVKSGLSPATKFGQEGVINPVDEDIPF</sequence>
<evidence type="ECO:0000313" key="7">
    <source>
        <dbReference type="EMBL" id="MFC4293004.1"/>
    </source>
</evidence>
<dbReference type="SUPFAM" id="SSF52540">
    <property type="entry name" value="P-loop containing nucleoside triphosphate hydrolases"/>
    <property type="match status" value="1"/>
</dbReference>
<evidence type="ECO:0000256" key="4">
    <source>
        <dbReference type="ARBA" id="ARBA00038058"/>
    </source>
</evidence>
<dbReference type="RefSeq" id="WP_381424162.1">
    <property type="nucleotide sequence ID" value="NZ_JBHSDH010000013.1"/>
</dbReference>
<keyword evidence="3" id="KW-0067">ATP-binding</keyword>
<keyword evidence="1" id="KW-0547">Nucleotide-binding</keyword>
<comment type="similarity">
    <text evidence="4">Belongs to the helicase family. DinG subfamily.</text>
</comment>
<keyword evidence="8" id="KW-1185">Reference proteome</keyword>
<dbReference type="PANTHER" id="PTHR11472:SF34">
    <property type="entry name" value="REGULATOR OF TELOMERE ELONGATION HELICASE 1"/>
    <property type="match status" value="1"/>
</dbReference>
<dbReference type="InterPro" id="IPR027417">
    <property type="entry name" value="P-loop_NTPase"/>
</dbReference>
<reference evidence="8" key="1">
    <citation type="journal article" date="2019" name="Int. J. Syst. Evol. Microbiol.">
        <title>The Global Catalogue of Microorganisms (GCM) 10K type strain sequencing project: providing services to taxonomists for standard genome sequencing and annotation.</title>
        <authorList>
            <consortium name="The Broad Institute Genomics Platform"/>
            <consortium name="The Broad Institute Genome Sequencing Center for Infectious Disease"/>
            <person name="Wu L."/>
            <person name="Ma J."/>
        </authorList>
    </citation>
    <scope>NUCLEOTIDE SEQUENCE [LARGE SCALE GENOMIC DNA]</scope>
    <source>
        <strain evidence="8">CECT 8531</strain>
    </source>
</reference>
<dbReference type="GO" id="GO:0016787">
    <property type="term" value="F:hydrolase activity"/>
    <property type="evidence" value="ECO:0007669"/>
    <property type="project" value="UniProtKB-KW"/>
</dbReference>
<evidence type="ECO:0000256" key="1">
    <source>
        <dbReference type="ARBA" id="ARBA00022741"/>
    </source>
</evidence>
<protein>
    <submittedName>
        <fullName evidence="7">ATP-dependent DNA helicase</fullName>
        <ecNumber evidence="7">3.6.4.12</ecNumber>
    </submittedName>
</protein>
<name>A0ABV8RII5_9SPHN</name>